<name>A0A9P6BE18_9AGAR</name>
<sequence>MNNFELGSIPLFVPAHENVKLEEMEVEDLLSDVADEDEEEILEDIQVCEFEVFDTPETMDRRFPHGLPSDRTQRGNDIGATENPLAVSLPEDLLAELQDVLPICCVCEHPIVPTDEEFGNVLFKLSLCGHKLHLGCNCHLAQPFDIQGCFAPRASPSPEPALIIEQGGKEVNIYYTSISELEDADYVNPWVCPEEGCDTVYYSFLKDGVWNNRVTTRSRGSVMTYKGKAIGGVRTAYIVKPAIYRFEAPSFKGTTLV</sequence>
<organism evidence="2 3">
    <name type="scientific">Crepidotus variabilis</name>
    <dbReference type="NCBI Taxonomy" id="179855"/>
    <lineage>
        <taxon>Eukaryota</taxon>
        <taxon>Fungi</taxon>
        <taxon>Dikarya</taxon>
        <taxon>Basidiomycota</taxon>
        <taxon>Agaricomycotina</taxon>
        <taxon>Agaricomycetes</taxon>
        <taxon>Agaricomycetidae</taxon>
        <taxon>Agaricales</taxon>
        <taxon>Agaricineae</taxon>
        <taxon>Crepidotaceae</taxon>
        <taxon>Crepidotus</taxon>
    </lineage>
</organism>
<dbReference type="EMBL" id="MU158062">
    <property type="protein sequence ID" value="KAF9521446.1"/>
    <property type="molecule type" value="Genomic_DNA"/>
</dbReference>
<keyword evidence="3" id="KW-1185">Reference proteome</keyword>
<comment type="caution">
    <text evidence="2">The sequence shown here is derived from an EMBL/GenBank/DDBJ whole genome shotgun (WGS) entry which is preliminary data.</text>
</comment>
<protein>
    <submittedName>
        <fullName evidence="2">Uncharacterized protein</fullName>
    </submittedName>
</protein>
<proteinExistence type="predicted"/>
<evidence type="ECO:0000313" key="3">
    <source>
        <dbReference type="Proteomes" id="UP000807306"/>
    </source>
</evidence>
<dbReference type="AlphaFoldDB" id="A0A9P6BE18"/>
<accession>A0A9P6BE18</accession>
<gene>
    <name evidence="2" type="ORF">CPB83DRAFT_900722</name>
</gene>
<evidence type="ECO:0000313" key="2">
    <source>
        <dbReference type="EMBL" id="KAF9521446.1"/>
    </source>
</evidence>
<feature type="region of interest" description="Disordered" evidence="1">
    <location>
        <begin position="59"/>
        <end position="82"/>
    </location>
</feature>
<dbReference type="Proteomes" id="UP000807306">
    <property type="component" value="Unassembled WGS sequence"/>
</dbReference>
<reference evidence="2" key="1">
    <citation type="submission" date="2020-11" db="EMBL/GenBank/DDBJ databases">
        <authorList>
            <consortium name="DOE Joint Genome Institute"/>
            <person name="Ahrendt S."/>
            <person name="Riley R."/>
            <person name="Andreopoulos W."/>
            <person name="Labutti K."/>
            <person name="Pangilinan J."/>
            <person name="Ruiz-Duenas F.J."/>
            <person name="Barrasa J.M."/>
            <person name="Sanchez-Garcia M."/>
            <person name="Camarero S."/>
            <person name="Miyauchi S."/>
            <person name="Serrano A."/>
            <person name="Linde D."/>
            <person name="Babiker R."/>
            <person name="Drula E."/>
            <person name="Ayuso-Fernandez I."/>
            <person name="Pacheco R."/>
            <person name="Padilla G."/>
            <person name="Ferreira P."/>
            <person name="Barriuso J."/>
            <person name="Kellner H."/>
            <person name="Castanera R."/>
            <person name="Alfaro M."/>
            <person name="Ramirez L."/>
            <person name="Pisabarro A.G."/>
            <person name="Kuo A."/>
            <person name="Tritt A."/>
            <person name="Lipzen A."/>
            <person name="He G."/>
            <person name="Yan M."/>
            <person name="Ng V."/>
            <person name="Cullen D."/>
            <person name="Martin F."/>
            <person name="Rosso M.-N."/>
            <person name="Henrissat B."/>
            <person name="Hibbett D."/>
            <person name="Martinez A.T."/>
            <person name="Grigoriev I.V."/>
        </authorList>
    </citation>
    <scope>NUCLEOTIDE SEQUENCE</scope>
    <source>
        <strain evidence="2">CBS 506.95</strain>
    </source>
</reference>
<evidence type="ECO:0000256" key="1">
    <source>
        <dbReference type="SAM" id="MobiDB-lite"/>
    </source>
</evidence>